<feature type="region of interest" description="Disordered" evidence="1">
    <location>
        <begin position="45"/>
        <end position="68"/>
    </location>
</feature>
<feature type="region of interest" description="Disordered" evidence="1">
    <location>
        <begin position="703"/>
        <end position="802"/>
    </location>
</feature>
<feature type="compositionally biased region" description="Low complexity" evidence="1">
    <location>
        <begin position="744"/>
        <end position="778"/>
    </location>
</feature>
<dbReference type="EMBL" id="CABPSB010000002">
    <property type="protein sequence ID" value="VVD73695.1"/>
    <property type="molecule type" value="Genomic_DNA"/>
</dbReference>
<organism evidence="2 3">
    <name type="scientific">Pandoraea anhela</name>
    <dbReference type="NCBI Taxonomy" id="2508295"/>
    <lineage>
        <taxon>Bacteria</taxon>
        <taxon>Pseudomonadati</taxon>
        <taxon>Pseudomonadota</taxon>
        <taxon>Betaproteobacteria</taxon>
        <taxon>Burkholderiales</taxon>
        <taxon>Burkholderiaceae</taxon>
        <taxon>Pandoraea</taxon>
    </lineage>
</organism>
<name>A0A5E4SEH5_9BURK</name>
<dbReference type="AlphaFoldDB" id="A0A5E4SEH5"/>
<keyword evidence="3" id="KW-1185">Reference proteome</keyword>
<evidence type="ECO:0000313" key="3">
    <source>
        <dbReference type="Proteomes" id="UP000406256"/>
    </source>
</evidence>
<feature type="compositionally biased region" description="Low complexity" evidence="1">
    <location>
        <begin position="720"/>
        <end position="736"/>
    </location>
</feature>
<evidence type="ECO:0000313" key="2">
    <source>
        <dbReference type="EMBL" id="VVD73695.1"/>
    </source>
</evidence>
<dbReference type="RefSeq" id="WP_174994835.1">
    <property type="nucleotide sequence ID" value="NZ_CABPSB010000002.1"/>
</dbReference>
<gene>
    <name evidence="2" type="ORF">PAN31108_00734</name>
</gene>
<reference evidence="2 3" key="1">
    <citation type="submission" date="2019-08" db="EMBL/GenBank/DDBJ databases">
        <authorList>
            <person name="Peeters C."/>
        </authorList>
    </citation>
    <scope>NUCLEOTIDE SEQUENCE [LARGE SCALE GENOMIC DNA]</scope>
    <source>
        <strain evidence="2 3">LMG 31108</strain>
    </source>
</reference>
<sequence>MPYVSYRRADAVAPGYSLPAAVQHRLTSARPGMTPGRNVRFRYTFSRASHRPRTRVQTSDGASPPGPSATTVWPAALALMLVANLVPPAASFVPKTSPRCDDAAPSGERHDDCSRAQAVTSESVASVDSDADVIAQPVAPQVSIKRGYTSQDVLRSIGSGSEPFKNFGESVADIYALLTGQEFSPQTREDIEQRAHLVDIATGLIPEVAILRVPSEVTDVVADGIEGKRISTDRIVSILQSADPRVMTRALGNAIRPVRPAPAVRPALPAPPAPHAPPARPAPPGRAVLPGRQGATGRAPQTTPDKPVGGGASHHLEQAPQKTVDAVDRKVASGVRELAMENAGIDDDASAEAGVAAELPAPLTITSEHIYLQGYAQPLALERLPAGGGGRMVVVDGRHYLRGEAGYYLATRSHSEDHWLIDAAQHPLARVPVTYDRKTGRWEAHAPLGPCSVGDRRATAPDSIALNRHDVDAVLSHLRDDDVQNAIAGAYAEVSRMARMRSDRADRRAHDVYDARGTYGTYDASDESAILRHRDVVRVVLEHAPPGASLLDRQRLAAFVTASHYRLNPAAEAFCQENAEILFHFLIEGGVHGECLRMITVRPKHRAPHVLVLYTASEELIDALELATPVDAEGSGGDGLGVDGITGTNFAGLIMSAQDSTVLLDPWSRVKAVGFALTKDPMETRSVLDAAFADIGHRPGEAYTVSLTRPVGPRRRRAGRAGSPPGSASPSRSQGSTNGSTRVTSSEATTGGSTSGSSSGYGSSRSPDAGDTGDAGDTVESAAFVESTRLPPTSAGEAVRRA</sequence>
<accession>A0A5E4SEH5</accession>
<protein>
    <submittedName>
        <fullName evidence="2">Uncharacterized protein</fullName>
    </submittedName>
</protein>
<dbReference type="Proteomes" id="UP000406256">
    <property type="component" value="Unassembled WGS sequence"/>
</dbReference>
<feature type="compositionally biased region" description="Pro residues" evidence="1">
    <location>
        <begin position="268"/>
        <end position="284"/>
    </location>
</feature>
<evidence type="ECO:0000256" key="1">
    <source>
        <dbReference type="SAM" id="MobiDB-lite"/>
    </source>
</evidence>
<proteinExistence type="predicted"/>
<feature type="region of interest" description="Disordered" evidence="1">
    <location>
        <begin position="262"/>
        <end position="326"/>
    </location>
</feature>